<dbReference type="GO" id="GO:0004592">
    <property type="term" value="F:pantoate-beta-alanine ligase activity"/>
    <property type="evidence" value="ECO:0007669"/>
    <property type="project" value="UniProtKB-EC"/>
</dbReference>
<gene>
    <name evidence="9" type="ORF">UFOPK1740_00044</name>
</gene>
<dbReference type="GO" id="GO:0005524">
    <property type="term" value="F:ATP binding"/>
    <property type="evidence" value="ECO:0007669"/>
    <property type="project" value="UniProtKB-KW"/>
</dbReference>
<keyword evidence="4" id="KW-0436">Ligase</keyword>
<dbReference type="NCBIfam" id="TIGR00018">
    <property type="entry name" value="panC"/>
    <property type="match status" value="1"/>
</dbReference>
<evidence type="ECO:0000256" key="6">
    <source>
        <dbReference type="ARBA" id="ARBA00022741"/>
    </source>
</evidence>
<comment type="catalytic activity">
    <reaction evidence="8">
        <text>(R)-pantoate + beta-alanine + ATP = (R)-pantothenate + AMP + diphosphate + H(+)</text>
        <dbReference type="Rhea" id="RHEA:10912"/>
        <dbReference type="ChEBI" id="CHEBI:15378"/>
        <dbReference type="ChEBI" id="CHEBI:15980"/>
        <dbReference type="ChEBI" id="CHEBI:29032"/>
        <dbReference type="ChEBI" id="CHEBI:30616"/>
        <dbReference type="ChEBI" id="CHEBI:33019"/>
        <dbReference type="ChEBI" id="CHEBI:57966"/>
        <dbReference type="ChEBI" id="CHEBI:456215"/>
        <dbReference type="EC" id="6.3.2.1"/>
    </reaction>
</comment>
<evidence type="ECO:0000313" key="9">
    <source>
        <dbReference type="EMBL" id="CAB4568560.1"/>
    </source>
</evidence>
<dbReference type="AlphaFoldDB" id="A0A6J6DWJ8"/>
<evidence type="ECO:0000256" key="8">
    <source>
        <dbReference type="ARBA" id="ARBA00048258"/>
    </source>
</evidence>
<dbReference type="Pfam" id="PF02569">
    <property type="entry name" value="Pantoate_ligase"/>
    <property type="match status" value="1"/>
</dbReference>
<keyword evidence="7" id="KW-0067">ATP-binding</keyword>
<dbReference type="InterPro" id="IPR042176">
    <property type="entry name" value="Pantoate_ligase_C"/>
</dbReference>
<dbReference type="SUPFAM" id="SSF52374">
    <property type="entry name" value="Nucleotidylyl transferase"/>
    <property type="match status" value="1"/>
</dbReference>
<evidence type="ECO:0000256" key="1">
    <source>
        <dbReference type="ARBA" id="ARBA00004990"/>
    </source>
</evidence>
<comment type="similarity">
    <text evidence="2">Belongs to the pantothenate synthetase family.</text>
</comment>
<sequence length="283" mass="31304">MTQLVHSNAELRLAMTGLASNICLVPTMGALHEGHEALIAAGKEFVGKDGCVVVSDFVNPKQFGQNEDFEKYPRNLEQDQKIAHKAGAHILWAPSVEDVYPGQWPMEIENDSRFDILEGKSRPGHFAAVIEVVTRLFNIVQPNVAVFGEKDFQQLVLVSEMAKKRIPPVGILAVPTKRDFDGLALSSRNVYLSSDQRKVAHLIPDALKQGVLVASKGANKLEIKNRVIEVIKQTDLIEIEYIEVLSNDFKELAPGIVGRILIAAKLGNTRLIDNMPILLKEKL</sequence>
<keyword evidence="6" id="KW-0547">Nucleotide-binding</keyword>
<accession>A0A6J6DWJ8</accession>
<name>A0A6J6DWJ8_9ZZZZ</name>
<dbReference type="GO" id="GO:0015940">
    <property type="term" value="P:pantothenate biosynthetic process"/>
    <property type="evidence" value="ECO:0007669"/>
    <property type="project" value="UniProtKB-UniPathway"/>
</dbReference>
<dbReference type="PANTHER" id="PTHR21299">
    <property type="entry name" value="CYTIDYLATE KINASE/PANTOATE-BETA-ALANINE LIGASE"/>
    <property type="match status" value="1"/>
</dbReference>
<dbReference type="UniPathway" id="UPA00028">
    <property type="reaction ID" value="UER00005"/>
</dbReference>
<dbReference type="Gene3D" id="3.30.1300.10">
    <property type="entry name" value="Pantoate-beta-alanine ligase, C-terminal domain"/>
    <property type="match status" value="1"/>
</dbReference>
<dbReference type="PANTHER" id="PTHR21299:SF1">
    <property type="entry name" value="PANTOATE--BETA-ALANINE LIGASE"/>
    <property type="match status" value="1"/>
</dbReference>
<dbReference type="GO" id="GO:0005829">
    <property type="term" value="C:cytosol"/>
    <property type="evidence" value="ECO:0007669"/>
    <property type="project" value="TreeGrafter"/>
</dbReference>
<evidence type="ECO:0000256" key="2">
    <source>
        <dbReference type="ARBA" id="ARBA00009256"/>
    </source>
</evidence>
<comment type="pathway">
    <text evidence="1">Cofactor biosynthesis; (R)-pantothenate biosynthesis; (R)-pantothenate from (R)-pantoate and beta-alanine: step 1/1.</text>
</comment>
<dbReference type="InterPro" id="IPR014729">
    <property type="entry name" value="Rossmann-like_a/b/a_fold"/>
</dbReference>
<dbReference type="EC" id="6.3.2.1" evidence="3"/>
<dbReference type="Gene3D" id="3.40.50.620">
    <property type="entry name" value="HUPs"/>
    <property type="match status" value="1"/>
</dbReference>
<evidence type="ECO:0000256" key="4">
    <source>
        <dbReference type="ARBA" id="ARBA00022598"/>
    </source>
</evidence>
<dbReference type="InterPro" id="IPR003721">
    <property type="entry name" value="Pantoate_ligase"/>
</dbReference>
<reference evidence="9" key="1">
    <citation type="submission" date="2020-05" db="EMBL/GenBank/DDBJ databases">
        <authorList>
            <person name="Chiriac C."/>
            <person name="Salcher M."/>
            <person name="Ghai R."/>
            <person name="Kavagutti S V."/>
        </authorList>
    </citation>
    <scope>NUCLEOTIDE SEQUENCE</scope>
</reference>
<protein>
    <recommendedName>
        <fullName evidence="3">pantoate--beta-alanine ligase (AMP-forming)</fullName>
        <ecNumber evidence="3">6.3.2.1</ecNumber>
    </recommendedName>
</protein>
<proteinExistence type="inferred from homology"/>
<keyword evidence="5" id="KW-0566">Pantothenate biosynthesis</keyword>
<evidence type="ECO:0000256" key="5">
    <source>
        <dbReference type="ARBA" id="ARBA00022655"/>
    </source>
</evidence>
<evidence type="ECO:0000256" key="3">
    <source>
        <dbReference type="ARBA" id="ARBA00012219"/>
    </source>
</evidence>
<dbReference type="EMBL" id="CAEZTU010000001">
    <property type="protein sequence ID" value="CAB4568560.1"/>
    <property type="molecule type" value="Genomic_DNA"/>
</dbReference>
<dbReference type="HAMAP" id="MF_00158">
    <property type="entry name" value="PanC"/>
    <property type="match status" value="1"/>
</dbReference>
<evidence type="ECO:0000256" key="7">
    <source>
        <dbReference type="ARBA" id="ARBA00022840"/>
    </source>
</evidence>
<organism evidence="9">
    <name type="scientific">freshwater metagenome</name>
    <dbReference type="NCBI Taxonomy" id="449393"/>
    <lineage>
        <taxon>unclassified sequences</taxon>
        <taxon>metagenomes</taxon>
        <taxon>ecological metagenomes</taxon>
    </lineage>
</organism>